<dbReference type="RefSeq" id="WP_208879986.1">
    <property type="nucleotide sequence ID" value="NZ_CP031320.1"/>
</dbReference>
<evidence type="ECO:0000256" key="7">
    <source>
        <dbReference type="SAM" id="MobiDB-lite"/>
    </source>
</evidence>
<name>A0A345XS94_9ACTN</name>
<sequence length="279" mass="28339">MQTLAVVLLAVFTVGWFVLSGAGVGVGMVLPWLARGPYERGLVRRALTPSLRADEALLVLAAGALVGCFPESAVRLWDDHLPALAALLLGLAARDAGLWGQHGARTGRGSRTRPGARTRPGPRTRPGARTRWGLDALVVYGSWAAALSCGWLLAGLVSGRTAGSVSGVLGVSTALAVGALFAAHGLAFGALRLAGRPFERARLLAGRTGGRQTYGLTAAVLAALPLVGGARLPLRGAAAAGLVPGLLVPAALAVAAVPLAAAQLRVWRTFRDGLGGGLP</sequence>
<evidence type="ECO:0000256" key="4">
    <source>
        <dbReference type="ARBA" id="ARBA00022692"/>
    </source>
</evidence>
<keyword evidence="4 8" id="KW-0812">Transmembrane</keyword>
<evidence type="ECO:0000313" key="10">
    <source>
        <dbReference type="Proteomes" id="UP000254425"/>
    </source>
</evidence>
<feature type="region of interest" description="Disordered" evidence="7">
    <location>
        <begin position="102"/>
        <end position="128"/>
    </location>
</feature>
<evidence type="ECO:0000256" key="2">
    <source>
        <dbReference type="ARBA" id="ARBA00007543"/>
    </source>
</evidence>
<evidence type="ECO:0000256" key="5">
    <source>
        <dbReference type="ARBA" id="ARBA00022989"/>
    </source>
</evidence>
<feature type="transmembrane region" description="Helical" evidence="8">
    <location>
        <begin position="238"/>
        <end position="261"/>
    </location>
</feature>
<accession>A0A345XS94</accession>
<dbReference type="KEGG" id="sarm:DVA86_19530"/>
<proteinExistence type="inferred from homology"/>
<comment type="subcellular location">
    <subcellularLocation>
        <location evidence="1">Cell membrane</location>
        <topology evidence="1">Multi-pass membrane protein</topology>
    </subcellularLocation>
</comment>
<keyword evidence="10" id="KW-1185">Reference proteome</keyword>
<feature type="transmembrane region" description="Helical" evidence="8">
    <location>
        <begin position="214"/>
        <end position="232"/>
    </location>
</feature>
<dbReference type="AlphaFoldDB" id="A0A345XS94"/>
<dbReference type="GO" id="GO:0005886">
    <property type="term" value="C:plasma membrane"/>
    <property type="evidence" value="ECO:0007669"/>
    <property type="project" value="UniProtKB-SubCell"/>
</dbReference>
<evidence type="ECO:0000313" key="9">
    <source>
        <dbReference type="EMBL" id="AXK34510.1"/>
    </source>
</evidence>
<dbReference type="Pfam" id="PF02322">
    <property type="entry name" value="Cyt_bd_oxida_II"/>
    <property type="match status" value="1"/>
</dbReference>
<reference evidence="9 10" key="1">
    <citation type="submission" date="2018-07" db="EMBL/GenBank/DDBJ databases">
        <title>Draft genome of the type strain Streptomyces armeniacus ATCC 15676.</title>
        <authorList>
            <person name="Labana P."/>
            <person name="Gosse J.T."/>
            <person name="Boddy C.N."/>
        </authorList>
    </citation>
    <scope>NUCLEOTIDE SEQUENCE [LARGE SCALE GENOMIC DNA]</scope>
    <source>
        <strain evidence="9 10">ATCC 15676</strain>
    </source>
</reference>
<evidence type="ECO:0000256" key="1">
    <source>
        <dbReference type="ARBA" id="ARBA00004651"/>
    </source>
</evidence>
<feature type="transmembrane region" description="Helical" evidence="8">
    <location>
        <begin position="132"/>
        <end position="154"/>
    </location>
</feature>
<feature type="transmembrane region" description="Helical" evidence="8">
    <location>
        <begin position="174"/>
        <end position="194"/>
    </location>
</feature>
<feature type="compositionally biased region" description="Basic residues" evidence="7">
    <location>
        <begin position="108"/>
        <end position="128"/>
    </location>
</feature>
<organism evidence="9 10">
    <name type="scientific">Streptomyces armeniacus</name>
    <dbReference type="NCBI Taxonomy" id="83291"/>
    <lineage>
        <taxon>Bacteria</taxon>
        <taxon>Bacillati</taxon>
        <taxon>Actinomycetota</taxon>
        <taxon>Actinomycetes</taxon>
        <taxon>Kitasatosporales</taxon>
        <taxon>Streptomycetaceae</taxon>
        <taxon>Streptomyces</taxon>
    </lineage>
</organism>
<comment type="similarity">
    <text evidence="2">Belongs to the cytochrome ubiquinol oxidase subunit 2 family.</text>
</comment>
<gene>
    <name evidence="9" type="ORF">DVA86_19530</name>
</gene>
<dbReference type="EMBL" id="CP031320">
    <property type="protein sequence ID" value="AXK34510.1"/>
    <property type="molecule type" value="Genomic_DNA"/>
</dbReference>
<feature type="transmembrane region" description="Helical" evidence="8">
    <location>
        <begin position="6"/>
        <end position="34"/>
    </location>
</feature>
<evidence type="ECO:0000256" key="3">
    <source>
        <dbReference type="ARBA" id="ARBA00022475"/>
    </source>
</evidence>
<keyword evidence="6 8" id="KW-0472">Membrane</keyword>
<dbReference type="Proteomes" id="UP000254425">
    <property type="component" value="Chromosome"/>
</dbReference>
<evidence type="ECO:0000256" key="6">
    <source>
        <dbReference type="ARBA" id="ARBA00023136"/>
    </source>
</evidence>
<evidence type="ECO:0000256" key="8">
    <source>
        <dbReference type="SAM" id="Phobius"/>
    </source>
</evidence>
<dbReference type="InterPro" id="IPR003317">
    <property type="entry name" value="Cyt-d_oxidase_su2"/>
</dbReference>
<keyword evidence="3" id="KW-1003">Cell membrane</keyword>
<keyword evidence="5 8" id="KW-1133">Transmembrane helix</keyword>
<protein>
    <submittedName>
        <fullName evidence="9">Cytochrome d ubiquinol oxidase subunit II</fullName>
    </submittedName>
</protein>